<evidence type="ECO:0000313" key="4">
    <source>
        <dbReference type="Proteomes" id="UP001198565"/>
    </source>
</evidence>
<dbReference type="InterPro" id="IPR023365">
    <property type="entry name" value="Sortase_dom-sf"/>
</dbReference>
<feature type="compositionally biased region" description="Pro residues" evidence="2">
    <location>
        <begin position="120"/>
        <end position="135"/>
    </location>
</feature>
<dbReference type="PRINTS" id="PR01217">
    <property type="entry name" value="PRICHEXTENSN"/>
</dbReference>
<gene>
    <name evidence="3" type="ORF">K7472_25180</name>
</gene>
<protein>
    <submittedName>
        <fullName evidence="3">Class E sortase</fullName>
    </submittedName>
</protein>
<sequence length="460" mass="48507">MTAVRPEPGGAAGPPSYEDTAEFAAAVDQLADPLSDPLPGRQAPRPAAPAPAPAPAAPAANSGISQGSPWFAPQQQPGAQARPQRPRRPVPPQGQAQGQAREQAQHPPAPPAYETYAPEPQAPPEPAPVRTPAPAPDATAELPRFEADSTPPAAVPVPAPAPATSAPATPTPVAPPPGGRAERRKAAKHGGRRRPVTADRPEQHSEHPASPQDGPPRPASRLEARRAARAAKESPLVVASRVTGELFITIGVLMLLFVVYQLWYTNVLAHEAAGSATKHLQSQWSQSTASSDAGEPDKFPSGTVFAIIYIPKLDVKAPIAEGVDKTKILDKGEVGHYDGAQETAMPWAKTGNFALAGHRNTHGEPFRYINKLVPGDKVVVETRGMYYTYQITSALPQTSPTNVSVIEPVPPGSGFTKPGRYITLTTCTPEFTSEFRMIVWGKMVAEQPRSQGTPAALQGG</sequence>
<feature type="compositionally biased region" description="Basic and acidic residues" evidence="2">
    <location>
        <begin position="196"/>
        <end position="207"/>
    </location>
</feature>
<keyword evidence="4" id="KW-1185">Reference proteome</keyword>
<dbReference type="Pfam" id="PF04203">
    <property type="entry name" value="Sortase"/>
    <property type="match status" value="1"/>
</dbReference>
<feature type="region of interest" description="Disordered" evidence="2">
    <location>
        <begin position="1"/>
        <end position="235"/>
    </location>
</feature>
<dbReference type="RefSeq" id="WP_222980839.1">
    <property type="nucleotide sequence ID" value="NZ_JAINVZ010000021.1"/>
</dbReference>
<comment type="caution">
    <text evidence="3">The sequence shown here is derived from an EMBL/GenBank/DDBJ whole genome shotgun (WGS) entry which is preliminary data.</text>
</comment>
<name>A0ABS7QYU8_9ACTN</name>
<evidence type="ECO:0000256" key="1">
    <source>
        <dbReference type="ARBA" id="ARBA00022801"/>
    </source>
</evidence>
<dbReference type="InterPro" id="IPR005754">
    <property type="entry name" value="Sortase"/>
</dbReference>
<dbReference type="InterPro" id="IPR053465">
    <property type="entry name" value="Sortase_Class_E"/>
</dbReference>
<feature type="compositionally biased region" description="Pro residues" evidence="2">
    <location>
        <begin position="46"/>
        <end position="56"/>
    </location>
</feature>
<feature type="compositionally biased region" description="Low complexity" evidence="2">
    <location>
        <begin position="93"/>
        <end position="102"/>
    </location>
</feature>
<organism evidence="3 4">
    <name type="scientific">Streptantibioticus parmotrematis</name>
    <dbReference type="NCBI Taxonomy" id="2873249"/>
    <lineage>
        <taxon>Bacteria</taxon>
        <taxon>Bacillati</taxon>
        <taxon>Actinomycetota</taxon>
        <taxon>Actinomycetes</taxon>
        <taxon>Kitasatosporales</taxon>
        <taxon>Streptomycetaceae</taxon>
        <taxon>Streptantibioticus</taxon>
    </lineage>
</organism>
<evidence type="ECO:0000313" key="3">
    <source>
        <dbReference type="EMBL" id="MBY8888108.1"/>
    </source>
</evidence>
<evidence type="ECO:0000256" key="2">
    <source>
        <dbReference type="SAM" id="MobiDB-lite"/>
    </source>
</evidence>
<dbReference type="NCBIfam" id="TIGR01076">
    <property type="entry name" value="sortase_fam"/>
    <property type="match status" value="1"/>
</dbReference>
<dbReference type="CDD" id="cd05830">
    <property type="entry name" value="Sortase_E"/>
    <property type="match status" value="1"/>
</dbReference>
<feature type="compositionally biased region" description="Basic residues" evidence="2">
    <location>
        <begin position="182"/>
        <end position="195"/>
    </location>
</feature>
<dbReference type="Gene3D" id="2.40.260.10">
    <property type="entry name" value="Sortase"/>
    <property type="match status" value="1"/>
</dbReference>
<feature type="compositionally biased region" description="Pro residues" evidence="2">
    <location>
        <begin position="169"/>
        <end position="178"/>
    </location>
</feature>
<reference evidence="3 4" key="1">
    <citation type="submission" date="2021-08" db="EMBL/GenBank/DDBJ databases">
        <title>Streptomyces sp. PTM05 isolated from lichen.</title>
        <authorList>
            <person name="Somphong A."/>
            <person name="Phongsopitanun W."/>
            <person name="Tanasupawat S."/>
        </authorList>
    </citation>
    <scope>NUCLEOTIDE SEQUENCE [LARGE SCALE GENOMIC DNA]</scope>
    <source>
        <strain evidence="3 4">Ptm05</strain>
    </source>
</reference>
<dbReference type="NCBIfam" id="NF033747">
    <property type="entry name" value="class_E_sortase"/>
    <property type="match status" value="1"/>
</dbReference>
<proteinExistence type="predicted"/>
<dbReference type="EMBL" id="JAINVZ010000021">
    <property type="protein sequence ID" value="MBY8888108.1"/>
    <property type="molecule type" value="Genomic_DNA"/>
</dbReference>
<dbReference type="Proteomes" id="UP001198565">
    <property type="component" value="Unassembled WGS sequence"/>
</dbReference>
<feature type="compositionally biased region" description="Low complexity" evidence="2">
    <location>
        <begin position="72"/>
        <end position="83"/>
    </location>
</feature>
<feature type="compositionally biased region" description="Basic and acidic residues" evidence="2">
    <location>
        <begin position="220"/>
        <end position="232"/>
    </location>
</feature>
<keyword evidence="1" id="KW-0378">Hydrolase</keyword>
<dbReference type="InterPro" id="IPR042003">
    <property type="entry name" value="Sortase_E"/>
</dbReference>
<accession>A0ABS7QYU8</accession>
<dbReference type="SUPFAM" id="SSF63817">
    <property type="entry name" value="Sortase"/>
    <property type="match status" value="1"/>
</dbReference>